<evidence type="ECO:0000256" key="1">
    <source>
        <dbReference type="ARBA" id="ARBA00004533"/>
    </source>
</evidence>
<feature type="domain" description="Type II secretion system protein GspC N-terminal" evidence="10">
    <location>
        <begin position="23"/>
        <end position="159"/>
    </location>
</feature>
<dbReference type="InterPro" id="IPR036034">
    <property type="entry name" value="PDZ_sf"/>
</dbReference>
<comment type="caution">
    <text evidence="12">The sequence shown here is derived from an EMBL/GenBank/DDBJ whole genome shotgun (WGS) entry which is preliminary data.</text>
</comment>
<keyword evidence="6" id="KW-0653">Protein transport</keyword>
<keyword evidence="3" id="KW-1003">Cell membrane</keyword>
<evidence type="ECO:0000256" key="7">
    <source>
        <dbReference type="ARBA" id="ARBA00022989"/>
    </source>
</evidence>
<keyword evidence="5 9" id="KW-0812">Transmembrane</keyword>
<dbReference type="Gene3D" id="2.30.30.830">
    <property type="match status" value="1"/>
</dbReference>
<dbReference type="EMBL" id="SJDL01000001">
    <property type="protein sequence ID" value="TBW59482.1"/>
    <property type="molecule type" value="Genomic_DNA"/>
</dbReference>
<evidence type="ECO:0000256" key="4">
    <source>
        <dbReference type="ARBA" id="ARBA00022519"/>
    </source>
</evidence>
<dbReference type="InterPro" id="IPR001478">
    <property type="entry name" value="PDZ"/>
</dbReference>
<keyword evidence="7 9" id="KW-1133">Transmembrane helix</keyword>
<evidence type="ECO:0000256" key="5">
    <source>
        <dbReference type="ARBA" id="ARBA00022692"/>
    </source>
</evidence>
<keyword evidence="4" id="KW-0997">Cell inner membrane</keyword>
<evidence type="ECO:0000313" key="12">
    <source>
        <dbReference type="EMBL" id="TBW59482.1"/>
    </source>
</evidence>
<evidence type="ECO:0000259" key="11">
    <source>
        <dbReference type="Pfam" id="PF13180"/>
    </source>
</evidence>
<evidence type="ECO:0000313" key="13">
    <source>
        <dbReference type="Proteomes" id="UP000313645"/>
    </source>
</evidence>
<dbReference type="Gene3D" id="2.30.42.10">
    <property type="match status" value="1"/>
</dbReference>
<evidence type="ECO:0000256" key="9">
    <source>
        <dbReference type="SAM" id="Phobius"/>
    </source>
</evidence>
<gene>
    <name evidence="12" type="ORF">EZI54_00570</name>
</gene>
<feature type="transmembrane region" description="Helical" evidence="9">
    <location>
        <begin position="20"/>
        <end position="41"/>
    </location>
</feature>
<name>A0ABY1ZUK6_9GAMM</name>
<evidence type="ECO:0000256" key="6">
    <source>
        <dbReference type="ARBA" id="ARBA00022927"/>
    </source>
</evidence>
<sequence length="281" mass="30056">MASVSYTTPFGRLPRWVANLLLVGLVVYFAWVMGRLTWLIAWQDPVMAGPSASATAASLAPAGERTPLAAYDLFGRPPVGTPVAEAVKQTAPETRLRMRLEGVMVAARAEESGAIVSGTDGSTAYYRVGDVMPGNIELVEVDPVRILIRRNGEVESLAFEDDDAAGMVSEVPQGAGGMSPEAFVEDAQAQLAAEGDAALQRYGLKPVEPGATQGYVYDGSNAMLSALNLKQGDVITAINGQPLGDLDQDRQLLENWRDQQQIQLEVMRDGASFTVNYALPQ</sequence>
<comment type="subcellular location">
    <subcellularLocation>
        <location evidence="1">Cell inner membrane</location>
    </subcellularLocation>
</comment>
<evidence type="ECO:0000256" key="2">
    <source>
        <dbReference type="ARBA" id="ARBA00022448"/>
    </source>
</evidence>
<organism evidence="12 13">
    <name type="scientific">Marinobacter halodurans</name>
    <dbReference type="NCBI Taxonomy" id="2528979"/>
    <lineage>
        <taxon>Bacteria</taxon>
        <taxon>Pseudomonadati</taxon>
        <taxon>Pseudomonadota</taxon>
        <taxon>Gammaproteobacteria</taxon>
        <taxon>Pseudomonadales</taxon>
        <taxon>Marinobacteraceae</taxon>
        <taxon>Marinobacter</taxon>
    </lineage>
</organism>
<dbReference type="Proteomes" id="UP000313645">
    <property type="component" value="Unassembled WGS sequence"/>
</dbReference>
<protein>
    <submittedName>
        <fullName evidence="12">PDZ domain-containing protein</fullName>
    </submittedName>
</protein>
<feature type="domain" description="PDZ" evidence="11">
    <location>
        <begin position="228"/>
        <end position="276"/>
    </location>
</feature>
<accession>A0ABY1ZUK6</accession>
<reference evidence="12 13" key="1">
    <citation type="submission" date="2019-02" db="EMBL/GenBank/DDBJ databases">
        <title>Marinobacter halodurans sp. nov., a marine bacterium isolated from sea tidal flat.</title>
        <authorList>
            <person name="Yoo Y."/>
            <person name="Lee D.W."/>
            <person name="Kim B.S."/>
            <person name="Kim J.-J."/>
        </authorList>
    </citation>
    <scope>NUCLEOTIDE SEQUENCE [LARGE SCALE GENOMIC DNA]</scope>
    <source>
        <strain evidence="12 13">YJ-S3-2</strain>
    </source>
</reference>
<proteinExistence type="predicted"/>
<keyword evidence="13" id="KW-1185">Reference proteome</keyword>
<dbReference type="SUPFAM" id="SSF50156">
    <property type="entry name" value="PDZ domain-like"/>
    <property type="match status" value="1"/>
</dbReference>
<keyword evidence="8 9" id="KW-0472">Membrane</keyword>
<evidence type="ECO:0000256" key="3">
    <source>
        <dbReference type="ARBA" id="ARBA00022475"/>
    </source>
</evidence>
<evidence type="ECO:0000259" key="10">
    <source>
        <dbReference type="Pfam" id="PF11356"/>
    </source>
</evidence>
<dbReference type="InterPro" id="IPR024961">
    <property type="entry name" value="T2SS_GspC_N"/>
</dbReference>
<evidence type="ECO:0000256" key="8">
    <source>
        <dbReference type="ARBA" id="ARBA00023136"/>
    </source>
</evidence>
<dbReference type="Pfam" id="PF13180">
    <property type="entry name" value="PDZ_2"/>
    <property type="match status" value="1"/>
</dbReference>
<dbReference type="Pfam" id="PF11356">
    <property type="entry name" value="T2SSC"/>
    <property type="match status" value="1"/>
</dbReference>
<keyword evidence="2" id="KW-0813">Transport</keyword>
<dbReference type="RefSeq" id="WP_131477970.1">
    <property type="nucleotide sequence ID" value="NZ_SJDL01000001.1"/>
</dbReference>